<dbReference type="InterPro" id="IPR002068">
    <property type="entry name" value="A-crystallin/Hsp20_dom"/>
</dbReference>
<feature type="domain" description="SHSP" evidence="4">
    <location>
        <begin position="245"/>
        <end position="350"/>
    </location>
</feature>
<name>A0AA85JU38_TRIRE</name>
<dbReference type="GO" id="GO:0042026">
    <property type="term" value="P:protein refolding"/>
    <property type="evidence" value="ECO:0007669"/>
    <property type="project" value="TreeGrafter"/>
</dbReference>
<reference evidence="6" key="2">
    <citation type="submission" date="2023-11" db="UniProtKB">
        <authorList>
            <consortium name="WormBaseParasite"/>
        </authorList>
    </citation>
    <scope>IDENTIFICATION</scope>
</reference>
<comment type="similarity">
    <text evidence="1 2">Belongs to the small heat shock protein (HSP20) family.</text>
</comment>
<dbReference type="Proteomes" id="UP000050795">
    <property type="component" value="Unassembled WGS sequence"/>
</dbReference>
<proteinExistence type="inferred from homology"/>
<dbReference type="PANTHER" id="PTHR45640:SF26">
    <property type="entry name" value="RE23625P"/>
    <property type="match status" value="1"/>
</dbReference>
<dbReference type="WBParaSite" id="TREG1_41170.2">
    <property type="protein sequence ID" value="TREG1_41170.2"/>
    <property type="gene ID" value="TREG1_41170"/>
</dbReference>
<feature type="region of interest" description="Disordered" evidence="3">
    <location>
        <begin position="34"/>
        <end position="58"/>
    </location>
</feature>
<organism evidence="5 6">
    <name type="scientific">Trichobilharzia regenti</name>
    <name type="common">Nasal bird schistosome</name>
    <dbReference type="NCBI Taxonomy" id="157069"/>
    <lineage>
        <taxon>Eukaryota</taxon>
        <taxon>Metazoa</taxon>
        <taxon>Spiralia</taxon>
        <taxon>Lophotrochozoa</taxon>
        <taxon>Platyhelminthes</taxon>
        <taxon>Trematoda</taxon>
        <taxon>Digenea</taxon>
        <taxon>Strigeidida</taxon>
        <taxon>Schistosomatoidea</taxon>
        <taxon>Schistosomatidae</taxon>
        <taxon>Trichobilharzia</taxon>
    </lineage>
</organism>
<evidence type="ECO:0000256" key="1">
    <source>
        <dbReference type="PROSITE-ProRule" id="PRU00285"/>
    </source>
</evidence>
<dbReference type="PROSITE" id="PS01031">
    <property type="entry name" value="SHSP"/>
    <property type="match status" value="1"/>
</dbReference>
<dbReference type="InterPro" id="IPR008978">
    <property type="entry name" value="HSP20-like_chaperone"/>
</dbReference>
<feature type="compositionally biased region" description="Low complexity" evidence="3">
    <location>
        <begin position="152"/>
        <end position="176"/>
    </location>
</feature>
<dbReference type="Pfam" id="PF00011">
    <property type="entry name" value="HSP20"/>
    <property type="match status" value="2"/>
</dbReference>
<dbReference type="CDD" id="cd06526">
    <property type="entry name" value="metazoan_ACD"/>
    <property type="match status" value="2"/>
</dbReference>
<sequence>MDNYRTEINIPVSRDSRTFEQRRKDMLNNLERSYSKHSRTDIHKHSGTESSTVPLSDRHLDDWDDEVNRWISDTRSKWSEDMKRMRQSMFALEQKSNHHAPVDDFDLDHWGNFEPIHSMDDPSTMMEQMERRMESLRQKMGTMSNFGTPHFSGPNSSTMQTSSSRVVSSTSHSTGSDPKNMVTKSNVVESTQHKRIVDGETITSSSHSSSSSNTAGAPTGIKNINNNNSDAYARNITSQTSVPSGMMDFLKDAYELGDDGKVHFKVRFDAKDFAPEDIEVTTVDNHLRVHAKKSIKSGNTTTVREFHRSVDLPRSIDHEHFQCHLTEDGVLILDAPVKAPDYKTITFQDDRQLGIRPKAESEVKATLNSSSKTPVCLTVTGRSGPTIMKDGINGRKLHLEVTVDPVYKADELCVRMDSNCIVITGCQKKTEGSSTSTAEFTQSYEIPETVDPFSVTAQLIGTTLVVEAPLLCTV</sequence>
<dbReference type="PANTHER" id="PTHR45640">
    <property type="entry name" value="HEAT SHOCK PROTEIN HSP-12.2-RELATED"/>
    <property type="match status" value="1"/>
</dbReference>
<evidence type="ECO:0000256" key="3">
    <source>
        <dbReference type="SAM" id="MobiDB-lite"/>
    </source>
</evidence>
<evidence type="ECO:0000256" key="2">
    <source>
        <dbReference type="RuleBase" id="RU003616"/>
    </source>
</evidence>
<dbReference type="InterPro" id="IPR001436">
    <property type="entry name" value="Alpha-crystallin/sHSP_animal"/>
</dbReference>
<dbReference type="SUPFAM" id="SSF49764">
    <property type="entry name" value="HSP20-like chaperones"/>
    <property type="match status" value="2"/>
</dbReference>
<dbReference type="PRINTS" id="PR00299">
    <property type="entry name" value="ACRYSTALLIN"/>
</dbReference>
<accession>A0AA85JU38</accession>
<keyword evidence="5" id="KW-1185">Reference proteome</keyword>
<dbReference type="GO" id="GO:0009408">
    <property type="term" value="P:response to heat"/>
    <property type="evidence" value="ECO:0007669"/>
    <property type="project" value="TreeGrafter"/>
</dbReference>
<dbReference type="AlphaFoldDB" id="A0AA85JU38"/>
<dbReference type="GO" id="GO:0005634">
    <property type="term" value="C:nucleus"/>
    <property type="evidence" value="ECO:0007669"/>
    <property type="project" value="TreeGrafter"/>
</dbReference>
<reference evidence="5" key="1">
    <citation type="submission" date="2022-06" db="EMBL/GenBank/DDBJ databases">
        <authorList>
            <person name="Berger JAMES D."/>
            <person name="Berger JAMES D."/>
        </authorList>
    </citation>
    <scope>NUCLEOTIDE SEQUENCE [LARGE SCALE GENOMIC DNA]</scope>
</reference>
<dbReference type="GO" id="GO:0005737">
    <property type="term" value="C:cytoplasm"/>
    <property type="evidence" value="ECO:0007669"/>
    <property type="project" value="TreeGrafter"/>
</dbReference>
<feature type="region of interest" description="Disordered" evidence="3">
    <location>
        <begin position="150"/>
        <end position="228"/>
    </location>
</feature>
<evidence type="ECO:0000313" key="5">
    <source>
        <dbReference type="Proteomes" id="UP000050795"/>
    </source>
</evidence>
<dbReference type="Gene3D" id="2.60.40.790">
    <property type="match status" value="2"/>
</dbReference>
<feature type="compositionally biased region" description="Basic and acidic residues" evidence="3">
    <location>
        <begin position="38"/>
        <end position="47"/>
    </location>
</feature>
<dbReference type="GO" id="GO:0051082">
    <property type="term" value="F:unfolded protein binding"/>
    <property type="evidence" value="ECO:0007669"/>
    <property type="project" value="TreeGrafter"/>
</dbReference>
<evidence type="ECO:0000259" key="4">
    <source>
        <dbReference type="PROSITE" id="PS01031"/>
    </source>
</evidence>
<protein>
    <recommendedName>
        <fullName evidence="4">SHSP domain-containing protein</fullName>
    </recommendedName>
</protein>
<evidence type="ECO:0000313" key="6">
    <source>
        <dbReference type="WBParaSite" id="TREG1_41170.2"/>
    </source>
</evidence>